<proteinExistence type="predicted"/>
<keyword evidence="6" id="KW-0408">Iron</keyword>
<feature type="domain" description="4Fe-4S ferredoxin-type" evidence="8">
    <location>
        <begin position="2"/>
        <end position="30"/>
    </location>
</feature>
<evidence type="ECO:0000313" key="10">
    <source>
        <dbReference type="Proteomes" id="UP000515860"/>
    </source>
</evidence>
<dbReference type="GO" id="GO:0046872">
    <property type="term" value="F:metal ion binding"/>
    <property type="evidence" value="ECO:0007669"/>
    <property type="project" value="UniProtKB-KW"/>
</dbReference>
<dbReference type="EMBL" id="CP060635">
    <property type="protein sequence ID" value="QNM09363.1"/>
    <property type="molecule type" value="Genomic_DNA"/>
</dbReference>
<feature type="domain" description="4Fe-4S ferredoxin-type" evidence="8">
    <location>
        <begin position="85"/>
        <end position="114"/>
    </location>
</feature>
<evidence type="ECO:0000256" key="2">
    <source>
        <dbReference type="ARBA" id="ARBA00022485"/>
    </source>
</evidence>
<keyword evidence="7" id="KW-0411">Iron-sulfur</keyword>
<evidence type="ECO:0000256" key="5">
    <source>
        <dbReference type="ARBA" id="ARBA00022982"/>
    </source>
</evidence>
<dbReference type="KEGG" id="whj:H9Q79_03490"/>
<dbReference type="CDD" id="cd10563">
    <property type="entry name" value="CooF_like"/>
    <property type="match status" value="1"/>
</dbReference>
<dbReference type="PANTHER" id="PTHR43177">
    <property type="entry name" value="PROTEIN NRFC"/>
    <property type="match status" value="1"/>
</dbReference>
<dbReference type="PANTHER" id="PTHR43177:SF5">
    <property type="entry name" value="ANAEROBIC DIMETHYL SULFOXIDE REDUCTASE CHAIN B-RELATED"/>
    <property type="match status" value="1"/>
</dbReference>
<keyword evidence="3" id="KW-0479">Metal-binding</keyword>
<evidence type="ECO:0000259" key="8">
    <source>
        <dbReference type="PROSITE" id="PS51379"/>
    </source>
</evidence>
<dbReference type="Gene3D" id="3.30.70.20">
    <property type="match status" value="2"/>
</dbReference>
<dbReference type="SUPFAM" id="SSF54862">
    <property type="entry name" value="4Fe-4S ferredoxins"/>
    <property type="match status" value="1"/>
</dbReference>
<evidence type="ECO:0000256" key="4">
    <source>
        <dbReference type="ARBA" id="ARBA00022737"/>
    </source>
</evidence>
<evidence type="ECO:0000256" key="7">
    <source>
        <dbReference type="ARBA" id="ARBA00023014"/>
    </source>
</evidence>
<dbReference type="RefSeq" id="WP_118645901.1">
    <property type="nucleotide sequence ID" value="NZ_CP060635.1"/>
</dbReference>
<evidence type="ECO:0000313" key="9">
    <source>
        <dbReference type="EMBL" id="QNM09363.1"/>
    </source>
</evidence>
<dbReference type="Pfam" id="PF13247">
    <property type="entry name" value="Fer4_11"/>
    <property type="match status" value="1"/>
</dbReference>
<evidence type="ECO:0000256" key="6">
    <source>
        <dbReference type="ARBA" id="ARBA00023004"/>
    </source>
</evidence>
<keyword evidence="1" id="KW-0813">Transport</keyword>
<dbReference type="PROSITE" id="PS00198">
    <property type="entry name" value="4FE4S_FER_1"/>
    <property type="match status" value="1"/>
</dbReference>
<dbReference type="Proteomes" id="UP000515860">
    <property type="component" value="Chromosome"/>
</dbReference>
<dbReference type="PROSITE" id="PS51379">
    <property type="entry name" value="4FE4S_FER_2"/>
    <property type="match status" value="2"/>
</dbReference>
<accession>A0A7G9GEY1</accession>
<organism evidence="9 10">
    <name type="scientific">Wansuia hejianensis</name>
    <dbReference type="NCBI Taxonomy" id="2763667"/>
    <lineage>
        <taxon>Bacteria</taxon>
        <taxon>Bacillati</taxon>
        <taxon>Bacillota</taxon>
        <taxon>Clostridia</taxon>
        <taxon>Lachnospirales</taxon>
        <taxon>Lachnospiraceae</taxon>
        <taxon>Wansuia</taxon>
    </lineage>
</organism>
<sequence length="150" mass="16548">MKRIFIDASKCDGCLSCTLACMEAHRADAGTIYDLNLLDIRNESRSHIVRDSSGNYKPIFCRHCDQPECVMSCMSGALRKDPSTGHVLYDEARCGSCFMCVMNCPYGVLKADSATRTKVIKCDFCQDLPDGPSCVAACPKQAIYIEEVNL</sequence>
<name>A0A7G9GEY1_9FIRM</name>
<dbReference type="GO" id="GO:0051539">
    <property type="term" value="F:4 iron, 4 sulfur cluster binding"/>
    <property type="evidence" value="ECO:0007669"/>
    <property type="project" value="UniProtKB-KW"/>
</dbReference>
<evidence type="ECO:0000256" key="3">
    <source>
        <dbReference type="ARBA" id="ARBA00022723"/>
    </source>
</evidence>
<evidence type="ECO:0000256" key="1">
    <source>
        <dbReference type="ARBA" id="ARBA00022448"/>
    </source>
</evidence>
<keyword evidence="10" id="KW-1185">Reference proteome</keyword>
<keyword evidence="5" id="KW-0249">Electron transport</keyword>
<protein>
    <submittedName>
        <fullName evidence="9">4Fe-4S dicluster domain-containing protein</fullName>
    </submittedName>
</protein>
<dbReference type="AlphaFoldDB" id="A0A7G9GEY1"/>
<keyword evidence="2" id="KW-0004">4Fe-4S</keyword>
<reference evidence="9 10" key="1">
    <citation type="submission" date="2020-08" db="EMBL/GenBank/DDBJ databases">
        <authorList>
            <person name="Liu C."/>
            <person name="Sun Q."/>
        </authorList>
    </citation>
    <scope>NUCLEOTIDE SEQUENCE [LARGE SCALE GENOMIC DNA]</scope>
    <source>
        <strain evidence="9 10">NSJ-29</strain>
    </source>
</reference>
<dbReference type="InterPro" id="IPR050954">
    <property type="entry name" value="ET_IronSulfur_Cluster-Binding"/>
</dbReference>
<keyword evidence="4" id="KW-0677">Repeat</keyword>
<dbReference type="InterPro" id="IPR017896">
    <property type="entry name" value="4Fe4S_Fe-S-bd"/>
</dbReference>
<gene>
    <name evidence="9" type="ORF">H9Q79_03490</name>
</gene>
<dbReference type="InterPro" id="IPR017900">
    <property type="entry name" value="4Fe4S_Fe_S_CS"/>
</dbReference>